<gene>
    <name evidence="7" type="ORF">BTM29_11680</name>
</gene>
<keyword evidence="8" id="KW-1185">Reference proteome</keyword>
<evidence type="ECO:0000313" key="8">
    <source>
        <dbReference type="Proteomes" id="UP000187499"/>
    </source>
</evidence>
<keyword evidence="5 6" id="KW-0472">Membrane</keyword>
<evidence type="ECO:0000313" key="7">
    <source>
        <dbReference type="EMBL" id="APX73417.1"/>
    </source>
</evidence>
<dbReference type="Gene3D" id="2.60.120.260">
    <property type="entry name" value="Galactose-binding domain-like"/>
    <property type="match status" value="2"/>
</dbReference>
<accession>A0A1P8Q6D4</accession>
<dbReference type="KEGG" id="lalw:BTM29_11680"/>
<dbReference type="GO" id="GO:0005886">
    <property type="term" value="C:plasma membrane"/>
    <property type="evidence" value="ECO:0007669"/>
    <property type="project" value="UniProtKB-SubCell"/>
</dbReference>
<dbReference type="PANTHER" id="PTHR39083:SF1">
    <property type="entry name" value="CYCLIC DI-GMP-BINDING PROTEIN"/>
    <property type="match status" value="1"/>
</dbReference>
<evidence type="ECO:0000256" key="5">
    <source>
        <dbReference type="ARBA" id="ARBA00023136"/>
    </source>
</evidence>
<feature type="transmembrane region" description="Helical" evidence="6">
    <location>
        <begin position="638"/>
        <end position="660"/>
    </location>
</feature>
<organism evidence="7 8">
    <name type="scientific">Companilactobacillus allii</name>
    <dbReference type="NCBI Taxonomy" id="1847728"/>
    <lineage>
        <taxon>Bacteria</taxon>
        <taxon>Bacillati</taxon>
        <taxon>Bacillota</taxon>
        <taxon>Bacilli</taxon>
        <taxon>Lactobacillales</taxon>
        <taxon>Lactobacillaceae</taxon>
        <taxon>Companilactobacillus</taxon>
    </lineage>
</organism>
<dbReference type="OrthoDB" id="2655838at2"/>
<sequence length="674" mass="74919">MVTTTNVSAADMQTYTQQFQNSTTTLSGRSVESNMYLTKMDYWDVKKVTFNFNFQVSQLATRDMSDITVSLNGVKFYSFRPSKKTGTQSKTITVPVKLLGGSNKLQIEGQILSSDNNDNYQLAQTPANWLTIEKGSNVNFEYDLKDADDTIDSFYDHFSGQDTISYARSRIATANDPTPYELTASMIALAGESRVITTVNDQIPVVKMDKINSSDGDYVMVIAKYNHLASEFKKQISSEEINGRGVIKTYYNGGKRYLIVTANTGSLLKKAARFVANAELMKESTQSTEYITDSTATFTSSLHDNGVKTLTSSIDTITGAGHRESDYLVSLPNDRTNADGSEVYLKFRYSKNLNFHRSLVTIKINGTTLGSKKLSSVRADNDTLTVKVPRGLDLGNSFTVSVGFDLEMEDQNSSDNSQTPWAEVDTQSKMYVKSKRSNDLLFSNYPTLFINNQTYDNIAVVAPNKLSDDDFKTLTNVFNLIGNFSKSNTGNIQFYSKMPSKNVLKNKNVIVIGTPKNNAMIKSLNSKLYFKYSKNFSRIISNEKLSIEHNYGKTIGTAQLLRSPYNDKRGMLVVTGANDNAVYLASTQINFQANIQQYSGDGIVVDTNNTHYGYRFKKNKAIDKSLTTKQLISNNTQLIIYLVLALVAIIIIGAAVFLVMRKQGLMSGGHKHGK</sequence>
<protein>
    <submittedName>
        <fullName evidence="7">Cellulose synthase</fullName>
    </submittedName>
</protein>
<proteinExistence type="predicted"/>
<evidence type="ECO:0000256" key="1">
    <source>
        <dbReference type="ARBA" id="ARBA00004162"/>
    </source>
</evidence>
<dbReference type="RefSeq" id="WP_076618961.1">
    <property type="nucleotide sequence ID" value="NZ_CP019323.1"/>
</dbReference>
<dbReference type="InterPro" id="IPR018513">
    <property type="entry name" value="Cell_synthase_bac"/>
</dbReference>
<evidence type="ECO:0000256" key="6">
    <source>
        <dbReference type="SAM" id="Phobius"/>
    </source>
</evidence>
<evidence type="ECO:0000256" key="3">
    <source>
        <dbReference type="ARBA" id="ARBA00022692"/>
    </source>
</evidence>
<name>A0A1P8Q6D4_9LACO</name>
<dbReference type="STRING" id="1847728.BTM29_11680"/>
<dbReference type="EMBL" id="CP019323">
    <property type="protein sequence ID" value="APX73417.1"/>
    <property type="molecule type" value="Genomic_DNA"/>
</dbReference>
<keyword evidence="3 6" id="KW-0812">Transmembrane</keyword>
<evidence type="ECO:0000256" key="4">
    <source>
        <dbReference type="ARBA" id="ARBA00022989"/>
    </source>
</evidence>
<dbReference type="PANTHER" id="PTHR39083">
    <property type="entry name" value="CYCLIC DI-GMP-BINDING PROTEIN"/>
    <property type="match status" value="1"/>
</dbReference>
<dbReference type="AlphaFoldDB" id="A0A1P8Q6D4"/>
<keyword evidence="2" id="KW-1003">Cell membrane</keyword>
<keyword evidence="4 6" id="KW-1133">Transmembrane helix</keyword>
<comment type="subcellular location">
    <subcellularLocation>
        <location evidence="1">Cell membrane</location>
        <topology evidence="1">Single-pass membrane protein</topology>
    </subcellularLocation>
</comment>
<dbReference type="GO" id="GO:0006011">
    <property type="term" value="P:UDP-alpha-D-glucose metabolic process"/>
    <property type="evidence" value="ECO:0007669"/>
    <property type="project" value="InterPro"/>
</dbReference>
<dbReference type="Proteomes" id="UP000187499">
    <property type="component" value="Chromosome"/>
</dbReference>
<evidence type="ECO:0000256" key="2">
    <source>
        <dbReference type="ARBA" id="ARBA00022475"/>
    </source>
</evidence>
<reference evidence="8" key="1">
    <citation type="submission" date="2016-12" db="EMBL/GenBank/DDBJ databases">
        <authorList>
            <person name="Jung M.Y."/>
            <person name="Lee S.H."/>
        </authorList>
    </citation>
    <scope>NUCLEOTIDE SEQUENCE [LARGE SCALE GENOMIC DNA]</scope>
    <source>
        <strain evidence="8">WiKim39</strain>
    </source>
</reference>
<dbReference type="Pfam" id="PF03170">
    <property type="entry name" value="BcsB"/>
    <property type="match status" value="1"/>
</dbReference>